<dbReference type="EMBL" id="CXST01000001">
    <property type="protein sequence ID" value="CTQ42993.1"/>
    <property type="molecule type" value="Genomic_DNA"/>
</dbReference>
<gene>
    <name evidence="3" type="ORF">LAL4801_01430</name>
</gene>
<keyword evidence="2" id="KW-0732">Signal</keyword>
<proteinExistence type="predicted"/>
<feature type="chain" id="PRO_5005807375" evidence="2">
    <location>
        <begin position="20"/>
        <end position="117"/>
    </location>
</feature>
<evidence type="ECO:0000256" key="2">
    <source>
        <dbReference type="SAM" id="SignalP"/>
    </source>
</evidence>
<name>A0A0M6XZV3_9HYPH</name>
<evidence type="ECO:0000313" key="3">
    <source>
        <dbReference type="EMBL" id="CTQ42993.1"/>
    </source>
</evidence>
<dbReference type="AlphaFoldDB" id="A0A0M6XZV3"/>
<keyword evidence="4" id="KW-1185">Reference proteome</keyword>
<feature type="region of interest" description="Disordered" evidence="1">
    <location>
        <begin position="92"/>
        <end position="117"/>
    </location>
</feature>
<reference evidence="4" key="1">
    <citation type="submission" date="2015-07" db="EMBL/GenBank/DDBJ databases">
        <authorList>
            <person name="Rodrigo-Torres Lidia"/>
            <person name="Arahal R.David."/>
        </authorList>
    </citation>
    <scope>NUCLEOTIDE SEQUENCE [LARGE SCALE GENOMIC DNA]</scope>
    <source>
        <strain evidence="4">CECT 4801</strain>
    </source>
</reference>
<protein>
    <submittedName>
        <fullName evidence="3">Uncharacterized protein</fullName>
    </submittedName>
</protein>
<dbReference type="STRING" id="187304.B0E33_23055"/>
<evidence type="ECO:0000313" key="4">
    <source>
        <dbReference type="Proteomes" id="UP000048926"/>
    </source>
</evidence>
<sequence>MRNVLITLLICFFAGVTTAAAYTHVPKSIRALERSMAVETDLAAKTVQFTAPHAQCCQPDSQTGKTTKPFGCGPDCLSHFSVVALQFQSAVTGPETTSPPVLTDALPSAEDQPPIKG</sequence>
<accession>A0A0M6XZV3</accession>
<feature type="signal peptide" evidence="2">
    <location>
        <begin position="1"/>
        <end position="19"/>
    </location>
</feature>
<dbReference type="Proteomes" id="UP000048926">
    <property type="component" value="Unassembled WGS sequence"/>
</dbReference>
<organism evidence="3 4">
    <name type="scientific">Roseibium aggregatum</name>
    <dbReference type="NCBI Taxonomy" id="187304"/>
    <lineage>
        <taxon>Bacteria</taxon>
        <taxon>Pseudomonadati</taxon>
        <taxon>Pseudomonadota</taxon>
        <taxon>Alphaproteobacteria</taxon>
        <taxon>Hyphomicrobiales</taxon>
        <taxon>Stappiaceae</taxon>
        <taxon>Roseibium</taxon>
    </lineage>
</organism>
<evidence type="ECO:0000256" key="1">
    <source>
        <dbReference type="SAM" id="MobiDB-lite"/>
    </source>
</evidence>